<proteinExistence type="predicted"/>
<evidence type="ECO:0000313" key="2">
    <source>
        <dbReference type="Proteomes" id="UP000887116"/>
    </source>
</evidence>
<accession>A0A8X6IRW5</accession>
<dbReference type="AlphaFoldDB" id="A0A8X6IRW5"/>
<protein>
    <submittedName>
        <fullName evidence="1">Uncharacterized protein</fullName>
    </submittedName>
</protein>
<keyword evidence="2" id="KW-1185">Reference proteome</keyword>
<comment type="caution">
    <text evidence="1">The sequence shown here is derived from an EMBL/GenBank/DDBJ whole genome shotgun (WGS) entry which is preliminary data.</text>
</comment>
<name>A0A8X6IRW5_TRICU</name>
<reference evidence="1" key="1">
    <citation type="submission" date="2020-07" db="EMBL/GenBank/DDBJ databases">
        <title>Multicomponent nature underlies the extraordinary mechanical properties of spider dragline silk.</title>
        <authorList>
            <person name="Kono N."/>
            <person name="Nakamura H."/>
            <person name="Mori M."/>
            <person name="Yoshida Y."/>
            <person name="Ohtoshi R."/>
            <person name="Malay A.D."/>
            <person name="Moran D.A.P."/>
            <person name="Tomita M."/>
            <person name="Numata K."/>
            <person name="Arakawa K."/>
        </authorList>
    </citation>
    <scope>NUCLEOTIDE SEQUENCE</scope>
</reference>
<sequence>MGSPIQQMPFHSFASHWCPSLSLSRAPSAGHLVSNEIPNLVEPIALWGVYQFTDASVCVPLNCDTGFDGASTRFVVIA</sequence>
<gene>
    <name evidence="1" type="ORF">TNCT_510361</name>
</gene>
<dbReference type="EMBL" id="BMAO01006607">
    <property type="protein sequence ID" value="GFR09945.1"/>
    <property type="molecule type" value="Genomic_DNA"/>
</dbReference>
<organism evidence="1 2">
    <name type="scientific">Trichonephila clavata</name>
    <name type="common">Joro spider</name>
    <name type="synonym">Nephila clavata</name>
    <dbReference type="NCBI Taxonomy" id="2740835"/>
    <lineage>
        <taxon>Eukaryota</taxon>
        <taxon>Metazoa</taxon>
        <taxon>Ecdysozoa</taxon>
        <taxon>Arthropoda</taxon>
        <taxon>Chelicerata</taxon>
        <taxon>Arachnida</taxon>
        <taxon>Araneae</taxon>
        <taxon>Araneomorphae</taxon>
        <taxon>Entelegynae</taxon>
        <taxon>Araneoidea</taxon>
        <taxon>Nephilidae</taxon>
        <taxon>Trichonephila</taxon>
    </lineage>
</organism>
<evidence type="ECO:0000313" key="1">
    <source>
        <dbReference type="EMBL" id="GFR09945.1"/>
    </source>
</evidence>
<dbReference type="Proteomes" id="UP000887116">
    <property type="component" value="Unassembled WGS sequence"/>
</dbReference>